<sequence>MPTHIHLPRPFSTAARVHPAVPPYFYHPHSIPPRVNMNMSKMPKVGRLGRLYLPTMALILLGAPFILPPFITLRHNPFTAPFTLPSPTTDQNQHNPPGFAAYNALEEANHGHLSESERSVRRRERNEKLLDAYGERMSLSDVEKALEVYEVQ</sequence>
<keyword evidence="1" id="KW-1133">Transmembrane helix</keyword>
<reference evidence="2 3" key="1">
    <citation type="journal article" date="2016" name="Nat. Commun.">
        <title>Ectomycorrhizal ecology is imprinted in the genome of the dominant symbiotic fungus Cenococcum geophilum.</title>
        <authorList>
            <consortium name="DOE Joint Genome Institute"/>
            <person name="Peter M."/>
            <person name="Kohler A."/>
            <person name="Ohm R.A."/>
            <person name="Kuo A."/>
            <person name="Krutzmann J."/>
            <person name="Morin E."/>
            <person name="Arend M."/>
            <person name="Barry K.W."/>
            <person name="Binder M."/>
            <person name="Choi C."/>
            <person name="Clum A."/>
            <person name="Copeland A."/>
            <person name="Grisel N."/>
            <person name="Haridas S."/>
            <person name="Kipfer T."/>
            <person name="LaButti K."/>
            <person name="Lindquist E."/>
            <person name="Lipzen A."/>
            <person name="Maire R."/>
            <person name="Meier B."/>
            <person name="Mihaltcheva S."/>
            <person name="Molinier V."/>
            <person name="Murat C."/>
            <person name="Poggeler S."/>
            <person name="Quandt C.A."/>
            <person name="Sperisen C."/>
            <person name="Tritt A."/>
            <person name="Tisserant E."/>
            <person name="Crous P.W."/>
            <person name="Henrissat B."/>
            <person name="Nehls U."/>
            <person name="Egli S."/>
            <person name="Spatafora J.W."/>
            <person name="Grigoriev I.V."/>
            <person name="Martin F.M."/>
        </authorList>
    </citation>
    <scope>NUCLEOTIDE SEQUENCE [LARGE SCALE GENOMIC DNA]</scope>
    <source>
        <strain evidence="2 3">CBS 459.81</strain>
    </source>
</reference>
<keyword evidence="1" id="KW-0472">Membrane</keyword>
<organism evidence="2 3">
    <name type="scientific">Lepidopterella palustris CBS 459.81</name>
    <dbReference type="NCBI Taxonomy" id="1314670"/>
    <lineage>
        <taxon>Eukaryota</taxon>
        <taxon>Fungi</taxon>
        <taxon>Dikarya</taxon>
        <taxon>Ascomycota</taxon>
        <taxon>Pezizomycotina</taxon>
        <taxon>Dothideomycetes</taxon>
        <taxon>Pleosporomycetidae</taxon>
        <taxon>Mytilinidiales</taxon>
        <taxon>Argynnaceae</taxon>
        <taxon>Lepidopterella</taxon>
    </lineage>
</organism>
<name>A0A8E2JHL5_9PEZI</name>
<accession>A0A8E2JHL5</accession>
<protein>
    <submittedName>
        <fullName evidence="2">Uncharacterized protein</fullName>
    </submittedName>
</protein>
<dbReference type="OrthoDB" id="4338954at2759"/>
<dbReference type="EMBL" id="KV744875">
    <property type="protein sequence ID" value="OCK82889.1"/>
    <property type="molecule type" value="Genomic_DNA"/>
</dbReference>
<dbReference type="AlphaFoldDB" id="A0A8E2JHL5"/>
<keyword evidence="3" id="KW-1185">Reference proteome</keyword>
<feature type="transmembrane region" description="Helical" evidence="1">
    <location>
        <begin position="51"/>
        <end position="71"/>
    </location>
</feature>
<proteinExistence type="predicted"/>
<keyword evidence="1" id="KW-0812">Transmembrane</keyword>
<evidence type="ECO:0000256" key="1">
    <source>
        <dbReference type="SAM" id="Phobius"/>
    </source>
</evidence>
<evidence type="ECO:0000313" key="3">
    <source>
        <dbReference type="Proteomes" id="UP000250266"/>
    </source>
</evidence>
<evidence type="ECO:0000313" key="2">
    <source>
        <dbReference type="EMBL" id="OCK82889.1"/>
    </source>
</evidence>
<gene>
    <name evidence="2" type="ORF">K432DRAFT_402488</name>
</gene>
<dbReference type="Proteomes" id="UP000250266">
    <property type="component" value="Unassembled WGS sequence"/>
</dbReference>